<dbReference type="PANTHER" id="PTHR33099">
    <property type="entry name" value="FE2OG DIOXYGENASE DOMAIN-CONTAINING PROTEIN"/>
    <property type="match status" value="1"/>
</dbReference>
<dbReference type="EMBL" id="LNIX01000016">
    <property type="protein sequence ID" value="OXA46123.1"/>
    <property type="molecule type" value="Genomic_DNA"/>
</dbReference>
<dbReference type="Proteomes" id="UP000198287">
    <property type="component" value="Unassembled WGS sequence"/>
</dbReference>
<comment type="caution">
    <text evidence="2">The sequence shown here is derived from an EMBL/GenBank/DDBJ whole genome shotgun (WGS) entry which is preliminary data.</text>
</comment>
<feature type="region of interest" description="Disordered" evidence="1">
    <location>
        <begin position="140"/>
        <end position="160"/>
    </location>
</feature>
<organism evidence="2 3">
    <name type="scientific">Folsomia candida</name>
    <name type="common">Springtail</name>
    <dbReference type="NCBI Taxonomy" id="158441"/>
    <lineage>
        <taxon>Eukaryota</taxon>
        <taxon>Metazoa</taxon>
        <taxon>Ecdysozoa</taxon>
        <taxon>Arthropoda</taxon>
        <taxon>Hexapoda</taxon>
        <taxon>Collembola</taxon>
        <taxon>Entomobryomorpha</taxon>
        <taxon>Isotomoidea</taxon>
        <taxon>Isotomidae</taxon>
        <taxon>Proisotominae</taxon>
        <taxon>Folsomia</taxon>
    </lineage>
</organism>
<evidence type="ECO:0000313" key="3">
    <source>
        <dbReference type="Proteomes" id="UP000198287"/>
    </source>
</evidence>
<dbReference type="AlphaFoldDB" id="A0A226DLL4"/>
<evidence type="ECO:0000256" key="1">
    <source>
        <dbReference type="SAM" id="MobiDB-lite"/>
    </source>
</evidence>
<dbReference type="OrthoDB" id="27483at2759"/>
<reference evidence="2 3" key="1">
    <citation type="submission" date="2015-12" db="EMBL/GenBank/DDBJ databases">
        <title>The genome of Folsomia candida.</title>
        <authorList>
            <person name="Faddeeva A."/>
            <person name="Derks M.F."/>
            <person name="Anvar Y."/>
            <person name="Smit S."/>
            <person name="Van Straalen N."/>
            <person name="Roelofs D."/>
        </authorList>
    </citation>
    <scope>NUCLEOTIDE SEQUENCE [LARGE SCALE GENOMIC DNA]</scope>
    <source>
        <strain evidence="2 3">VU population</strain>
        <tissue evidence="2">Whole body</tissue>
    </source>
</reference>
<dbReference type="PANTHER" id="PTHR33099:SF13">
    <property type="entry name" value="F-BOX DOMAIN-CONTAINING PROTEIN-RELATED"/>
    <property type="match status" value="1"/>
</dbReference>
<sequence>MYDIESHPVCAQPATFTADEVQALVGNSSQIAQNGREPILVTCPYCKVSMETETNVAENEAAKELMNSRYACSMILLGFLTILCTIIIAVKTNWMVGLGSGAICVAIFTGAMLFSREWARANDAYHDVIHSCKRWPEASNSDDIENDNSTSSSSSHPDYNMGYPPATKIPRMADPVTVKLLKYFDQFSTLVRTGEFVVDPKRENVPDIEIELKLIETGKVLKFPISPEGTFTIEELLPSKFEPTNPLDWSRLEEGMLNGVKAQLGLETERISISLQKLIIQKPGTPCPPELNQLRNRDEESDKSFGHVILQLPSLYTGGNFRFRYEETRQEFDFSIPTGDVKCLAFFNKLEHDPILSGSRTFLIYNLVIESKINFLPEAPTIQNIVPSLTQVIQEWKETHDLVKVVKYSNRNLKPSAVSNFLHDVLQDNQVTLFHEIFTYREGPPELETQYVAFPEYSNIEKLTLLTSPDPQVEEAYRTFIQDEANNEIPDDEGVRFHLTWGDLAELEMLRKQHDAGDESSVDMYIFFVGENIFHNRCWLRGFPFWRLQTYLFLARYHNMEKTPEFQHAANNLVMLDISLDQLTLKTEYDDCFKNLILKKFSINSSN</sequence>
<protein>
    <submittedName>
        <fullName evidence="2">Uncharacterized protein</fullName>
    </submittedName>
</protein>
<gene>
    <name evidence="2" type="ORF">Fcan01_19103</name>
</gene>
<evidence type="ECO:0000313" key="2">
    <source>
        <dbReference type="EMBL" id="OXA46123.1"/>
    </source>
</evidence>
<keyword evidence="3" id="KW-1185">Reference proteome</keyword>
<proteinExistence type="predicted"/>
<name>A0A226DLL4_FOLCA</name>
<accession>A0A226DLL4</accession>